<dbReference type="PANTHER" id="PTHR40465">
    <property type="entry name" value="CHROMOSOME 1, WHOLE GENOME SHOTGUN SEQUENCE"/>
    <property type="match status" value="1"/>
</dbReference>
<dbReference type="InterPro" id="IPR045339">
    <property type="entry name" value="DUF6534"/>
</dbReference>
<dbReference type="Pfam" id="PF20152">
    <property type="entry name" value="DUF6534"/>
    <property type="match status" value="1"/>
</dbReference>
<reference evidence="3 4" key="1">
    <citation type="submission" date="2016-07" db="EMBL/GenBank/DDBJ databases">
        <title>Draft genome of the white-rot fungus Obba rivulosa 3A-2.</title>
        <authorList>
            <consortium name="DOE Joint Genome Institute"/>
            <person name="Miettinen O."/>
            <person name="Riley R."/>
            <person name="Acob R."/>
            <person name="Barry K."/>
            <person name="Cullen D."/>
            <person name="De Vries R."/>
            <person name="Hainaut M."/>
            <person name="Hatakka A."/>
            <person name="Henrissat B."/>
            <person name="Hilden K."/>
            <person name="Kuo R."/>
            <person name="Labutti K."/>
            <person name="Lipzen A."/>
            <person name="Makela M.R."/>
            <person name="Sandor L."/>
            <person name="Spatafora J.W."/>
            <person name="Grigoriev I.V."/>
            <person name="Hibbett D.S."/>
        </authorList>
    </citation>
    <scope>NUCLEOTIDE SEQUENCE [LARGE SCALE GENOMIC DNA]</scope>
    <source>
        <strain evidence="3 4">3A-2</strain>
    </source>
</reference>
<evidence type="ECO:0000313" key="3">
    <source>
        <dbReference type="EMBL" id="OCH87202.1"/>
    </source>
</evidence>
<name>A0A8E2AV12_9APHY</name>
<dbReference type="AlphaFoldDB" id="A0A8E2AV12"/>
<sequence>MAFTVRGLFCHRVWKLGRNWMVIAPIVMFATAEFGAFLPQIYLYFAKAVMRLVVGAIGENGRRTLHTCSPTVTAWTNLGNFDALSTISPVFYMSSSSAVIADVLIAMSQVLMLWSLRTGFKRTDSVMRTLMLYSINSGLLTSLAAASCLITFATMPQTLVYVVFYHLVSKLLLNSLLATYNARQELRITAINPGEFATFPLPRVPAPPVLDIRLIPNERPTESHIIHISVDTKTSSRTDSF</sequence>
<dbReference type="EMBL" id="KV722494">
    <property type="protein sequence ID" value="OCH87202.1"/>
    <property type="molecule type" value="Genomic_DNA"/>
</dbReference>
<evidence type="ECO:0000256" key="1">
    <source>
        <dbReference type="SAM" id="Phobius"/>
    </source>
</evidence>
<evidence type="ECO:0000313" key="4">
    <source>
        <dbReference type="Proteomes" id="UP000250043"/>
    </source>
</evidence>
<organism evidence="3 4">
    <name type="scientific">Obba rivulosa</name>
    <dbReference type="NCBI Taxonomy" id="1052685"/>
    <lineage>
        <taxon>Eukaryota</taxon>
        <taxon>Fungi</taxon>
        <taxon>Dikarya</taxon>
        <taxon>Basidiomycota</taxon>
        <taxon>Agaricomycotina</taxon>
        <taxon>Agaricomycetes</taxon>
        <taxon>Polyporales</taxon>
        <taxon>Gelatoporiaceae</taxon>
        <taxon>Obba</taxon>
    </lineage>
</organism>
<feature type="domain" description="DUF6534" evidence="2">
    <location>
        <begin position="98"/>
        <end position="184"/>
    </location>
</feature>
<protein>
    <recommendedName>
        <fullName evidence="2">DUF6534 domain-containing protein</fullName>
    </recommendedName>
</protein>
<accession>A0A8E2AV12</accession>
<feature type="transmembrane region" description="Helical" evidence="1">
    <location>
        <begin position="90"/>
        <end position="114"/>
    </location>
</feature>
<proteinExistence type="predicted"/>
<evidence type="ECO:0000259" key="2">
    <source>
        <dbReference type="Pfam" id="PF20152"/>
    </source>
</evidence>
<dbReference type="PANTHER" id="PTHR40465:SF1">
    <property type="entry name" value="DUF6534 DOMAIN-CONTAINING PROTEIN"/>
    <property type="match status" value="1"/>
</dbReference>
<keyword evidence="4" id="KW-1185">Reference proteome</keyword>
<feature type="transmembrane region" description="Helical" evidence="1">
    <location>
        <begin position="130"/>
        <end position="153"/>
    </location>
</feature>
<keyword evidence="1" id="KW-0812">Transmembrane</keyword>
<keyword evidence="1" id="KW-1133">Transmembrane helix</keyword>
<keyword evidence="1" id="KW-0472">Membrane</keyword>
<dbReference type="OrthoDB" id="2738831at2759"/>
<feature type="transmembrane region" description="Helical" evidence="1">
    <location>
        <begin position="159"/>
        <end position="180"/>
    </location>
</feature>
<dbReference type="Proteomes" id="UP000250043">
    <property type="component" value="Unassembled WGS sequence"/>
</dbReference>
<feature type="transmembrane region" description="Helical" evidence="1">
    <location>
        <begin position="20"/>
        <end position="45"/>
    </location>
</feature>
<gene>
    <name evidence="3" type="ORF">OBBRIDRAFT_173682</name>
</gene>